<dbReference type="RefSeq" id="WP_254268286.1">
    <property type="nucleotide sequence ID" value="NZ_CP100400.1"/>
</dbReference>
<gene>
    <name evidence="5" type="ORF">ACFO9K_17675</name>
</gene>
<evidence type="ECO:0000256" key="3">
    <source>
        <dbReference type="ARBA" id="ARBA00022801"/>
    </source>
</evidence>
<dbReference type="SUPFAM" id="SSF88723">
    <property type="entry name" value="PIN domain-like"/>
    <property type="match status" value="1"/>
</dbReference>
<evidence type="ECO:0000256" key="1">
    <source>
        <dbReference type="ARBA" id="ARBA00022722"/>
    </source>
</evidence>
<dbReference type="PANTHER" id="PTHR12814">
    <property type="entry name" value="RNA-BINDING PROTEIN NOB1"/>
    <property type="match status" value="1"/>
</dbReference>
<comment type="caution">
    <text evidence="5">The sequence shown here is derived from an EMBL/GenBank/DDBJ whole genome shotgun (WGS) entry which is preliminary data.</text>
</comment>
<dbReference type="Proteomes" id="UP001595945">
    <property type="component" value="Unassembled WGS sequence"/>
</dbReference>
<dbReference type="GO" id="GO:0016787">
    <property type="term" value="F:hydrolase activity"/>
    <property type="evidence" value="ECO:0007669"/>
    <property type="project" value="UniProtKB-KW"/>
</dbReference>
<evidence type="ECO:0000256" key="2">
    <source>
        <dbReference type="ARBA" id="ARBA00022723"/>
    </source>
</evidence>
<proteinExistence type="predicted"/>
<keyword evidence="5" id="KW-0255">Endonuclease</keyword>
<dbReference type="CDD" id="cd09876">
    <property type="entry name" value="PIN_Nob1-like"/>
    <property type="match status" value="1"/>
</dbReference>
<reference evidence="5 6" key="1">
    <citation type="journal article" date="2019" name="Int. J. Syst. Evol. Microbiol.">
        <title>The Global Catalogue of Microorganisms (GCM) 10K type strain sequencing project: providing services to taxonomists for standard genome sequencing and annotation.</title>
        <authorList>
            <consortium name="The Broad Institute Genomics Platform"/>
            <consortium name="The Broad Institute Genome Sequencing Center for Infectious Disease"/>
            <person name="Wu L."/>
            <person name="Ma J."/>
        </authorList>
    </citation>
    <scope>NUCLEOTIDE SEQUENCE [LARGE SCALE GENOMIC DNA]</scope>
    <source>
        <strain evidence="5 6">XZYJ18</strain>
    </source>
</reference>
<dbReference type="EMBL" id="JBHSHT010000002">
    <property type="protein sequence ID" value="MFC4826086.1"/>
    <property type="molecule type" value="Genomic_DNA"/>
</dbReference>
<feature type="domain" description="Ribonuclease PIN" evidence="4">
    <location>
        <begin position="3"/>
        <end position="85"/>
    </location>
</feature>
<dbReference type="Gene3D" id="2.20.28.10">
    <property type="match status" value="1"/>
</dbReference>
<organism evidence="5 6">
    <name type="scientific">Halorussus aquaticus</name>
    <dbReference type="NCBI Taxonomy" id="2953748"/>
    <lineage>
        <taxon>Archaea</taxon>
        <taxon>Methanobacteriati</taxon>
        <taxon>Methanobacteriota</taxon>
        <taxon>Stenosarchaea group</taxon>
        <taxon>Halobacteria</taxon>
        <taxon>Halobacteriales</taxon>
        <taxon>Haladaptataceae</taxon>
        <taxon>Halorussus</taxon>
    </lineage>
</organism>
<dbReference type="GO" id="GO:0046872">
    <property type="term" value="F:metal ion binding"/>
    <property type="evidence" value="ECO:0007669"/>
    <property type="project" value="UniProtKB-KW"/>
</dbReference>
<dbReference type="GO" id="GO:0004519">
    <property type="term" value="F:endonuclease activity"/>
    <property type="evidence" value="ECO:0007669"/>
    <property type="project" value="UniProtKB-KW"/>
</dbReference>
<sequence>MYVLDASAFINEYHTNADTASIPMVREELEDESAYRFDAMEGSGMHIHIPQDGAVERVRRAAKETGDFEELSDTDVRLIAGAFELDATLVTDDYAMQNVAEHMDVNVEVIAQEGIAEQRDWRFQCQGCGREFDENKDRCPICGSELTRKNPSNA</sequence>
<evidence type="ECO:0000259" key="4">
    <source>
        <dbReference type="Pfam" id="PF17146"/>
    </source>
</evidence>
<keyword evidence="2" id="KW-0479">Metal-binding</keyword>
<dbReference type="PANTHER" id="PTHR12814:SF2">
    <property type="entry name" value="RNA-BINDING PROTEIN NOB1"/>
    <property type="match status" value="1"/>
</dbReference>
<keyword evidence="1" id="KW-0540">Nuclease</keyword>
<dbReference type="AlphaFoldDB" id="A0ABD5Q785"/>
<name>A0ABD5Q785_9EURY</name>
<dbReference type="GeneID" id="73046821"/>
<dbReference type="InterPro" id="IPR033411">
    <property type="entry name" value="Ribonuclease_PIN"/>
</dbReference>
<dbReference type="InterPro" id="IPR039907">
    <property type="entry name" value="NOB1"/>
</dbReference>
<keyword evidence="3" id="KW-0378">Hydrolase</keyword>
<dbReference type="Gene3D" id="3.40.50.1010">
    <property type="entry name" value="5'-nuclease"/>
    <property type="match status" value="1"/>
</dbReference>
<accession>A0ABD5Q785</accession>
<keyword evidence="6" id="KW-1185">Reference proteome</keyword>
<dbReference type="InterPro" id="IPR029060">
    <property type="entry name" value="PIN-like_dom_sf"/>
</dbReference>
<evidence type="ECO:0000313" key="5">
    <source>
        <dbReference type="EMBL" id="MFC4826086.1"/>
    </source>
</evidence>
<protein>
    <submittedName>
        <fullName evidence="5">NOB1 family endonuclease</fullName>
    </submittedName>
</protein>
<evidence type="ECO:0000313" key="6">
    <source>
        <dbReference type="Proteomes" id="UP001595945"/>
    </source>
</evidence>
<dbReference type="Pfam" id="PF17146">
    <property type="entry name" value="PIN_6"/>
    <property type="match status" value="1"/>
</dbReference>